<dbReference type="Pfam" id="PF17429">
    <property type="entry name" value="GP70"/>
    <property type="match status" value="1"/>
</dbReference>
<organism evidence="1 2">
    <name type="scientific">Mycobacterium phage SuperAwesome</name>
    <dbReference type="NCBI Taxonomy" id="2126817"/>
    <lineage>
        <taxon>Viruses</taxon>
        <taxon>Duplodnaviria</taxon>
        <taxon>Heunggongvirae</taxon>
        <taxon>Uroviricota</taxon>
        <taxon>Caudoviricetes</taxon>
        <taxon>Gladiatorvirus</taxon>
        <taxon>Gladiatorvirus ericB</taxon>
    </lineage>
</organism>
<dbReference type="Proteomes" id="UP000241327">
    <property type="component" value="Genome"/>
</dbReference>
<gene>
    <name evidence="1" type="primary">77</name>
    <name evidence="1" type="ORF">SEA_SUPERAWESOME_77</name>
</gene>
<proteinExistence type="predicted"/>
<protein>
    <submittedName>
        <fullName evidence="1">Uncharacterized protein</fullName>
    </submittedName>
</protein>
<reference evidence="1 2" key="1">
    <citation type="submission" date="2018-03" db="EMBL/GenBank/DDBJ databases">
        <authorList>
            <person name="Bollivar B.D."/>
            <person name="Caliva C.M."/>
            <person name="Canter J.A."/>
            <person name="Champney C.A."/>
            <person name="Czaja L.M."/>
            <person name="Gibson A.J."/>
            <person name="Lancaster N.T."/>
            <person name="Miller B.M."/>
            <person name="Murphy J.P."/>
            <person name="Thompson S."/>
            <person name="Zimmer Z.J."/>
            <person name="Bollivar D.W."/>
            <person name="Bowman C.A."/>
            <person name="Russell D.A."/>
            <person name="Pope W.H."/>
            <person name="Jacobs-Sera D."/>
            <person name="Hatfull G.F."/>
        </authorList>
    </citation>
    <scope>NUCLEOTIDE SEQUENCE [LARGE SCALE GENOMIC DNA]</scope>
</reference>
<evidence type="ECO:0000313" key="1">
    <source>
        <dbReference type="EMBL" id="AVP42196.1"/>
    </source>
</evidence>
<dbReference type="InterPro" id="IPR035405">
    <property type="entry name" value="GP70"/>
</dbReference>
<dbReference type="EMBL" id="MH020240">
    <property type="protein sequence ID" value="AVP42196.1"/>
    <property type="molecule type" value="Genomic_DNA"/>
</dbReference>
<name>A0A2P1N2P8_9CAUD</name>
<sequence length="133" mass="14801">MESTQVPLNTLGRLFPEFATSSQVELVCEPAWMYAWRMEAWYSESPSNKATYLLVYRSPLVKCTAPEYEPVAQALLDAERHDVLGEGVIEDPNMMFGEGEFCVSRLSSADFLSPISVDEIRSIITEVMSGAPA</sequence>
<evidence type="ECO:0000313" key="2">
    <source>
        <dbReference type="Proteomes" id="UP000241327"/>
    </source>
</evidence>
<accession>A0A2P1N2P8</accession>